<gene>
    <name evidence="1" type="ORF">SAMN04488123_12138</name>
</gene>
<organism evidence="1 2">
    <name type="scientific">Natribacillus halophilus</name>
    <dbReference type="NCBI Taxonomy" id="549003"/>
    <lineage>
        <taxon>Bacteria</taxon>
        <taxon>Bacillati</taxon>
        <taxon>Bacillota</taxon>
        <taxon>Bacilli</taxon>
        <taxon>Bacillales</taxon>
        <taxon>Bacillaceae</taxon>
        <taxon>Natribacillus</taxon>
    </lineage>
</organism>
<sequence length="150" mass="17548">MCVLAFLWAQLILTLIGQQLGQEDSQFPRDVERGTIGKQWSLVVEMIFDAIHLLQGDSMTVLTGHPYTSPVPTAHEIFLRPPHCVMELKELYLFCLVDDVERFISCRDDRDHQRLLEFLLYSESRLRQRPATHDYRFGAFRTDGLLYRFS</sequence>
<evidence type="ECO:0000313" key="2">
    <source>
        <dbReference type="Proteomes" id="UP000198853"/>
    </source>
</evidence>
<evidence type="ECO:0000313" key="1">
    <source>
        <dbReference type="EMBL" id="SDJ22249.1"/>
    </source>
</evidence>
<protein>
    <submittedName>
        <fullName evidence="1">Uncharacterized protein</fullName>
    </submittedName>
</protein>
<keyword evidence="2" id="KW-1185">Reference proteome</keyword>
<reference evidence="1 2" key="1">
    <citation type="submission" date="2016-10" db="EMBL/GenBank/DDBJ databases">
        <authorList>
            <person name="de Groot N.N."/>
        </authorList>
    </citation>
    <scope>NUCLEOTIDE SEQUENCE [LARGE SCALE GENOMIC DNA]</scope>
    <source>
        <strain evidence="1 2">DSM 21771</strain>
    </source>
</reference>
<dbReference type="Proteomes" id="UP000198853">
    <property type="component" value="Unassembled WGS sequence"/>
</dbReference>
<dbReference type="AlphaFoldDB" id="A0A1G8RZ78"/>
<proteinExistence type="predicted"/>
<name>A0A1G8RZ78_9BACI</name>
<dbReference type="EMBL" id="FNEN01000021">
    <property type="protein sequence ID" value="SDJ22249.1"/>
    <property type="molecule type" value="Genomic_DNA"/>
</dbReference>
<accession>A0A1G8RZ78</accession>